<organism evidence="1 2">
    <name type="scientific">Cnuella takakiae</name>
    <dbReference type="NCBI Taxonomy" id="1302690"/>
    <lineage>
        <taxon>Bacteria</taxon>
        <taxon>Pseudomonadati</taxon>
        <taxon>Bacteroidota</taxon>
        <taxon>Chitinophagia</taxon>
        <taxon>Chitinophagales</taxon>
        <taxon>Chitinophagaceae</taxon>
        <taxon>Cnuella</taxon>
    </lineage>
</organism>
<dbReference type="RefSeq" id="WP_073044292.1">
    <property type="nucleotide sequence ID" value="NZ_FQUO01000010.1"/>
</dbReference>
<sequence length="95" mass="10910">MIHTQSYQNTSALFHEQSMIEVLAYSFSAYTEPVQTFTTHKVFLDILFEHPRTSETITLRTIAPAHLLCSSKDEIEATVHREIRNTLHFQTSGTL</sequence>
<accession>A0A1M5D9Y2</accession>
<name>A0A1M5D9Y2_9BACT</name>
<dbReference type="AlphaFoldDB" id="A0A1M5D9Y2"/>
<dbReference type="OrthoDB" id="9950720at2"/>
<gene>
    <name evidence="1" type="ORF">SAMN05444008_110138</name>
</gene>
<keyword evidence="2" id="KW-1185">Reference proteome</keyword>
<evidence type="ECO:0000313" key="2">
    <source>
        <dbReference type="Proteomes" id="UP000184368"/>
    </source>
</evidence>
<dbReference type="EMBL" id="FQUO01000010">
    <property type="protein sequence ID" value="SHF63784.1"/>
    <property type="molecule type" value="Genomic_DNA"/>
</dbReference>
<proteinExistence type="predicted"/>
<protein>
    <submittedName>
        <fullName evidence="1">Uncharacterized protein</fullName>
    </submittedName>
</protein>
<dbReference type="Proteomes" id="UP000184368">
    <property type="component" value="Unassembled WGS sequence"/>
</dbReference>
<evidence type="ECO:0000313" key="1">
    <source>
        <dbReference type="EMBL" id="SHF63784.1"/>
    </source>
</evidence>
<reference evidence="1 2" key="1">
    <citation type="submission" date="2016-11" db="EMBL/GenBank/DDBJ databases">
        <authorList>
            <person name="Jaros S."/>
            <person name="Januszkiewicz K."/>
            <person name="Wedrychowicz H."/>
        </authorList>
    </citation>
    <scope>NUCLEOTIDE SEQUENCE [LARGE SCALE GENOMIC DNA]</scope>
    <source>
        <strain evidence="1 2">DSM 26897</strain>
    </source>
</reference>